<evidence type="ECO:0000256" key="2">
    <source>
        <dbReference type="ARBA" id="ARBA00030414"/>
    </source>
</evidence>
<comment type="catalytic activity">
    <reaction evidence="4">
        <text>L-asparagine + H2O = L-aspartate + NH4(+)</text>
        <dbReference type="Rhea" id="RHEA:21016"/>
        <dbReference type="ChEBI" id="CHEBI:15377"/>
        <dbReference type="ChEBI" id="CHEBI:28938"/>
        <dbReference type="ChEBI" id="CHEBI:29991"/>
        <dbReference type="ChEBI" id="CHEBI:58048"/>
        <dbReference type="EC" id="3.5.1.1"/>
    </reaction>
</comment>
<protein>
    <recommendedName>
        <fullName evidence="3">Plant-type L-asparaginase</fullName>
        <ecNumber evidence="1">3.5.1.1</ecNumber>
    </recommendedName>
    <alternativeName>
        <fullName evidence="2">L-asparagine amidohydrolase</fullName>
    </alternativeName>
</protein>
<reference evidence="5" key="1">
    <citation type="submission" date="2022-09" db="EMBL/GenBank/DDBJ databases">
        <title>Actin cytoskeleton and complex cell architecture in an #Asgard archaeon.</title>
        <authorList>
            <person name="Ponce Toledo R.I."/>
            <person name="Schleper C."/>
            <person name="Rodrigues Oliveira T."/>
            <person name="Wollweber F."/>
            <person name="Xu J."/>
            <person name="Rittmann S."/>
            <person name="Klingl A."/>
            <person name="Pilhofer M."/>
        </authorList>
    </citation>
    <scope>NUCLEOTIDE SEQUENCE</scope>
    <source>
        <strain evidence="5">B-35</strain>
    </source>
</reference>
<evidence type="ECO:0000256" key="4">
    <source>
        <dbReference type="ARBA" id="ARBA00049366"/>
    </source>
</evidence>
<dbReference type="SUPFAM" id="SSF56235">
    <property type="entry name" value="N-terminal nucleophile aminohydrolases (Ntn hydrolases)"/>
    <property type="match status" value="1"/>
</dbReference>
<evidence type="ECO:0000313" key="6">
    <source>
        <dbReference type="Proteomes" id="UP001208689"/>
    </source>
</evidence>
<keyword evidence="6" id="KW-1185">Reference proteome</keyword>
<dbReference type="PANTHER" id="PTHR10188:SF6">
    <property type="entry name" value="N(4)-(BETA-N-ACETYLGLUCOSAMINYL)-L-ASPARAGINASE"/>
    <property type="match status" value="1"/>
</dbReference>
<dbReference type="InterPro" id="IPR029055">
    <property type="entry name" value="Ntn_hydrolases_N"/>
</dbReference>
<dbReference type="EMBL" id="CP104013">
    <property type="protein sequence ID" value="UYP43998.1"/>
    <property type="molecule type" value="Genomic_DNA"/>
</dbReference>
<dbReference type="EC" id="3.5.1.1" evidence="1"/>
<dbReference type="InterPro" id="IPR000246">
    <property type="entry name" value="Peptidase_T2"/>
</dbReference>
<organism evidence="5 6">
    <name type="scientific">Candidatus Lokiarchaeum ossiferum</name>
    <dbReference type="NCBI Taxonomy" id="2951803"/>
    <lineage>
        <taxon>Archaea</taxon>
        <taxon>Promethearchaeati</taxon>
        <taxon>Promethearchaeota</taxon>
        <taxon>Promethearchaeia</taxon>
        <taxon>Promethearchaeales</taxon>
        <taxon>Promethearchaeaceae</taxon>
        <taxon>Candidatus Lokiarchaeum</taxon>
    </lineage>
</organism>
<dbReference type="PANTHER" id="PTHR10188">
    <property type="entry name" value="L-ASPARAGINASE"/>
    <property type="match status" value="1"/>
</dbReference>
<evidence type="ECO:0000256" key="3">
    <source>
        <dbReference type="ARBA" id="ARBA00044776"/>
    </source>
</evidence>
<sequence>MQYGVIVHGGAGDFPNVLIKDHHNGVSIASQIAYQILEKGGSAIDAVEQAIISLENDPTFDAGKGSFYNKYGEIEMDAIIATDSYQVGSVCSIKNVQNPIQVARLVMDKTKNIMLVGKGAELFAREQKIPFYPSKMLQGSKELELIYGKEKMNKFLQKNQRLGTVGCVCLDKAGHYAIGLSTGGSFMKMKGRVGDTPLWGSGGYVEPIGGAAATGMGEDLIRILITRQALDYLRNGLSAQEAATRVIKDLKDKTNSSGRIILISNASFGYAFNTKKMSIAYRDDTMKEVHVTFN</sequence>
<gene>
    <name evidence="5" type="ORF">NEF87_000283</name>
</gene>
<dbReference type="Proteomes" id="UP001208689">
    <property type="component" value="Chromosome"/>
</dbReference>
<proteinExistence type="predicted"/>
<dbReference type="Gene3D" id="3.60.20.30">
    <property type="entry name" value="(Glycosyl)asparaginase"/>
    <property type="match status" value="1"/>
</dbReference>
<name>A0ABY6HL10_9ARCH</name>
<evidence type="ECO:0000256" key="1">
    <source>
        <dbReference type="ARBA" id="ARBA00012920"/>
    </source>
</evidence>
<dbReference type="Pfam" id="PF01112">
    <property type="entry name" value="Asparaginase_2"/>
    <property type="match status" value="1"/>
</dbReference>
<accession>A0ABY6HL10</accession>
<evidence type="ECO:0000313" key="5">
    <source>
        <dbReference type="EMBL" id="UYP43998.1"/>
    </source>
</evidence>